<protein>
    <submittedName>
        <fullName evidence="1">Uncharacterized protein</fullName>
    </submittedName>
</protein>
<dbReference type="EMBL" id="CAJZBQ010000036">
    <property type="protein sequence ID" value="CAG9324248.1"/>
    <property type="molecule type" value="Genomic_DNA"/>
</dbReference>
<proteinExistence type="predicted"/>
<reference evidence="1" key="1">
    <citation type="submission" date="2021-09" db="EMBL/GenBank/DDBJ databases">
        <authorList>
            <consortium name="AG Swart"/>
            <person name="Singh M."/>
            <person name="Singh A."/>
            <person name="Seah K."/>
            <person name="Emmerich C."/>
        </authorList>
    </citation>
    <scope>NUCLEOTIDE SEQUENCE</scope>
    <source>
        <strain evidence="1">ATCC30299</strain>
    </source>
</reference>
<sequence length="121" mass="14473">MREKLKSLENNGIFYGLLNKSIRVQDGETVLGKQAYRYVLQLGWYHKPSWLIIKLPMSWYFFTDRIEFKIKCKVIFAIISNPTISKRCCLQAIRSLFFPSLKMPHIEKMYLMTIRFLLINF</sequence>
<dbReference type="AlphaFoldDB" id="A0AAU9JDA4"/>
<gene>
    <name evidence="1" type="ORF">BSTOLATCC_MIC36043</name>
</gene>
<accession>A0AAU9JDA4</accession>
<organism evidence="1 2">
    <name type="scientific">Blepharisma stoltei</name>
    <dbReference type="NCBI Taxonomy" id="1481888"/>
    <lineage>
        <taxon>Eukaryota</taxon>
        <taxon>Sar</taxon>
        <taxon>Alveolata</taxon>
        <taxon>Ciliophora</taxon>
        <taxon>Postciliodesmatophora</taxon>
        <taxon>Heterotrichea</taxon>
        <taxon>Heterotrichida</taxon>
        <taxon>Blepharismidae</taxon>
        <taxon>Blepharisma</taxon>
    </lineage>
</organism>
<dbReference type="Proteomes" id="UP001162131">
    <property type="component" value="Unassembled WGS sequence"/>
</dbReference>
<evidence type="ECO:0000313" key="2">
    <source>
        <dbReference type="Proteomes" id="UP001162131"/>
    </source>
</evidence>
<comment type="caution">
    <text evidence="1">The sequence shown here is derived from an EMBL/GenBank/DDBJ whole genome shotgun (WGS) entry which is preliminary data.</text>
</comment>
<keyword evidence="2" id="KW-1185">Reference proteome</keyword>
<name>A0AAU9JDA4_9CILI</name>
<evidence type="ECO:0000313" key="1">
    <source>
        <dbReference type="EMBL" id="CAG9324248.1"/>
    </source>
</evidence>